<evidence type="ECO:0000313" key="3">
    <source>
        <dbReference type="Proteomes" id="UP001054837"/>
    </source>
</evidence>
<evidence type="ECO:0000256" key="1">
    <source>
        <dbReference type="SAM" id="MobiDB-lite"/>
    </source>
</evidence>
<proteinExistence type="predicted"/>
<keyword evidence="3" id="KW-1185">Reference proteome</keyword>
<dbReference type="Proteomes" id="UP001054837">
    <property type="component" value="Unassembled WGS sequence"/>
</dbReference>
<protein>
    <submittedName>
        <fullName evidence="2">Uncharacterized protein</fullName>
    </submittedName>
</protein>
<evidence type="ECO:0000313" key="2">
    <source>
        <dbReference type="EMBL" id="GIY40197.1"/>
    </source>
</evidence>
<feature type="region of interest" description="Disordered" evidence="1">
    <location>
        <begin position="55"/>
        <end position="95"/>
    </location>
</feature>
<organism evidence="2 3">
    <name type="scientific">Caerostris darwini</name>
    <dbReference type="NCBI Taxonomy" id="1538125"/>
    <lineage>
        <taxon>Eukaryota</taxon>
        <taxon>Metazoa</taxon>
        <taxon>Ecdysozoa</taxon>
        <taxon>Arthropoda</taxon>
        <taxon>Chelicerata</taxon>
        <taxon>Arachnida</taxon>
        <taxon>Araneae</taxon>
        <taxon>Araneomorphae</taxon>
        <taxon>Entelegynae</taxon>
        <taxon>Araneoidea</taxon>
        <taxon>Araneidae</taxon>
        <taxon>Caerostris</taxon>
    </lineage>
</organism>
<dbReference type="EMBL" id="BPLQ01008891">
    <property type="protein sequence ID" value="GIY40197.1"/>
    <property type="molecule type" value="Genomic_DNA"/>
</dbReference>
<dbReference type="AlphaFoldDB" id="A0AAV4T6B4"/>
<comment type="caution">
    <text evidence="2">The sequence shown here is derived from an EMBL/GenBank/DDBJ whole genome shotgun (WGS) entry which is preliminary data.</text>
</comment>
<sequence length="146" mass="16565">MECQRNGFSATLSEFQDNCPSRTNLLKKKSHAKHWEEGYLSGVIVVRVLPAVEERQKGRKGKKQAADFPTFPPTISASARRKKRSERGEIVSDESFPVARGTDFPPLCQSFRTFVLPGQISRIRSRMRSIERRSIGSYCRPFPACC</sequence>
<name>A0AAV4T6B4_9ARAC</name>
<reference evidence="2 3" key="1">
    <citation type="submission" date="2021-06" db="EMBL/GenBank/DDBJ databases">
        <title>Caerostris darwini draft genome.</title>
        <authorList>
            <person name="Kono N."/>
            <person name="Arakawa K."/>
        </authorList>
    </citation>
    <scope>NUCLEOTIDE SEQUENCE [LARGE SCALE GENOMIC DNA]</scope>
</reference>
<accession>A0AAV4T6B4</accession>
<gene>
    <name evidence="2" type="ORF">CDAR_424471</name>
</gene>